<evidence type="ECO:0000313" key="6">
    <source>
        <dbReference type="Proteomes" id="UP000248198"/>
    </source>
</evidence>
<sequence>MEELTKAEERIMQVVWKLGHAFVKDIIEEIEEVPKPPYNTISSIVRLLEKKGYLSYKAYGKTHEYFPAISKEEYAKTTFSKLFSGYFNNSSVSLLSFMVKEQTLSQADIEELKALIDKNTP</sequence>
<dbReference type="InterPro" id="IPR005650">
    <property type="entry name" value="BlaI_family"/>
</dbReference>
<organism evidence="5 6">
    <name type="scientific">Pedobacter nutrimenti</name>
    <dbReference type="NCBI Taxonomy" id="1241337"/>
    <lineage>
        <taxon>Bacteria</taxon>
        <taxon>Pseudomonadati</taxon>
        <taxon>Bacteroidota</taxon>
        <taxon>Sphingobacteriia</taxon>
        <taxon>Sphingobacteriales</taxon>
        <taxon>Sphingobacteriaceae</taxon>
        <taxon>Pedobacter</taxon>
    </lineage>
</organism>
<dbReference type="InterPro" id="IPR036388">
    <property type="entry name" value="WH-like_DNA-bd_sf"/>
</dbReference>
<keyword evidence="3" id="KW-0238">DNA-binding</keyword>
<comment type="similarity">
    <text evidence="1">Belongs to the BlaI transcriptional regulatory family.</text>
</comment>
<evidence type="ECO:0000256" key="3">
    <source>
        <dbReference type="ARBA" id="ARBA00023125"/>
    </source>
</evidence>
<dbReference type="Proteomes" id="UP000248198">
    <property type="component" value="Unassembled WGS sequence"/>
</dbReference>
<accession>A0A318UHX1</accession>
<proteinExistence type="inferred from homology"/>
<dbReference type="SUPFAM" id="SSF46785">
    <property type="entry name" value="Winged helix' DNA-binding domain"/>
    <property type="match status" value="1"/>
</dbReference>
<dbReference type="PIRSF" id="PIRSF019455">
    <property type="entry name" value="CopR_AtkY"/>
    <property type="match status" value="1"/>
</dbReference>
<keyword evidence="2" id="KW-0805">Transcription regulation</keyword>
<gene>
    <name evidence="5" type="ORF">B0O44_102622</name>
</gene>
<protein>
    <submittedName>
        <fullName evidence="5">Putative transcriptional regulator</fullName>
    </submittedName>
</protein>
<dbReference type="Gene3D" id="1.10.4040.10">
    <property type="entry name" value="Penicillinase repressor domain"/>
    <property type="match status" value="1"/>
</dbReference>
<dbReference type="AlphaFoldDB" id="A0A318UHX1"/>
<evidence type="ECO:0000256" key="1">
    <source>
        <dbReference type="ARBA" id="ARBA00011046"/>
    </source>
</evidence>
<dbReference type="GO" id="GO:0003677">
    <property type="term" value="F:DNA binding"/>
    <property type="evidence" value="ECO:0007669"/>
    <property type="project" value="UniProtKB-KW"/>
</dbReference>
<evidence type="ECO:0000256" key="2">
    <source>
        <dbReference type="ARBA" id="ARBA00023015"/>
    </source>
</evidence>
<comment type="caution">
    <text evidence="5">The sequence shown here is derived from an EMBL/GenBank/DDBJ whole genome shotgun (WGS) entry which is preliminary data.</text>
</comment>
<dbReference type="GO" id="GO:0045892">
    <property type="term" value="P:negative regulation of DNA-templated transcription"/>
    <property type="evidence" value="ECO:0007669"/>
    <property type="project" value="InterPro"/>
</dbReference>
<evidence type="ECO:0000256" key="4">
    <source>
        <dbReference type="ARBA" id="ARBA00023163"/>
    </source>
</evidence>
<name>A0A318UHX1_9SPHI</name>
<dbReference type="Gene3D" id="1.10.10.10">
    <property type="entry name" value="Winged helix-like DNA-binding domain superfamily/Winged helix DNA-binding domain"/>
    <property type="match status" value="1"/>
</dbReference>
<evidence type="ECO:0000313" key="5">
    <source>
        <dbReference type="EMBL" id="PYF76066.1"/>
    </source>
</evidence>
<dbReference type="EMBL" id="QKLU01000002">
    <property type="protein sequence ID" value="PYF76066.1"/>
    <property type="molecule type" value="Genomic_DNA"/>
</dbReference>
<reference evidence="5 6" key="1">
    <citation type="submission" date="2018-06" db="EMBL/GenBank/DDBJ databases">
        <title>Genomic Encyclopedia of Archaeal and Bacterial Type Strains, Phase II (KMG-II): from individual species to whole genera.</title>
        <authorList>
            <person name="Goeker M."/>
        </authorList>
    </citation>
    <scope>NUCLEOTIDE SEQUENCE [LARGE SCALE GENOMIC DNA]</scope>
    <source>
        <strain evidence="5 6">DSM 27372</strain>
    </source>
</reference>
<dbReference type="RefSeq" id="WP_110828920.1">
    <property type="nucleotide sequence ID" value="NZ_QKLU01000002.1"/>
</dbReference>
<keyword evidence="6" id="KW-1185">Reference proteome</keyword>
<dbReference type="Pfam" id="PF03965">
    <property type="entry name" value="Penicillinase_R"/>
    <property type="match status" value="1"/>
</dbReference>
<dbReference type="InterPro" id="IPR036390">
    <property type="entry name" value="WH_DNA-bd_sf"/>
</dbReference>
<dbReference type="OrthoDB" id="1098508at2"/>
<keyword evidence="4" id="KW-0804">Transcription</keyword>